<evidence type="ECO:0000313" key="2">
    <source>
        <dbReference type="EMBL" id="MFD1030525.1"/>
    </source>
</evidence>
<accession>A0ABW3L7R7</accession>
<dbReference type="GO" id="GO:0016787">
    <property type="term" value="F:hydrolase activity"/>
    <property type="evidence" value="ECO:0007669"/>
    <property type="project" value="UniProtKB-KW"/>
</dbReference>
<reference evidence="3" key="1">
    <citation type="journal article" date="2019" name="Int. J. Syst. Evol. Microbiol.">
        <title>The Global Catalogue of Microorganisms (GCM) 10K type strain sequencing project: providing services to taxonomists for standard genome sequencing and annotation.</title>
        <authorList>
            <consortium name="The Broad Institute Genomics Platform"/>
            <consortium name="The Broad Institute Genome Sequencing Center for Infectious Disease"/>
            <person name="Wu L."/>
            <person name="Ma J."/>
        </authorList>
    </citation>
    <scope>NUCLEOTIDE SEQUENCE [LARGE SCALE GENOMIC DNA]</scope>
    <source>
        <strain evidence="3">CCUG 56756</strain>
    </source>
</reference>
<dbReference type="Gene3D" id="2.160.20.10">
    <property type="entry name" value="Single-stranded right-handed beta-helix, Pectin lyase-like"/>
    <property type="match status" value="1"/>
</dbReference>
<dbReference type="InterPro" id="IPR006626">
    <property type="entry name" value="PbH1"/>
</dbReference>
<sequence length="514" mass="57159">MLKWDDNHYPSNNGPLIDMLLETEEPLQSITEETQQLYDQIRKPLKPPKNIRKKTLSEKFWSLISTDFAIDDKKEIGFKAEEEQILPYWKNELDSEYERLQEVTGNYISVTQFGARGDGRTDSTAAFKGAFGNGGRKIFVPEGVYIVKGLKLPSWTRLVGAGKGKTILRLHNNTPKRRTLLANRNPIRGNRNIAVEGLTLDWNMERLSADQKTATGNNLSSCLTFAKVRYGWVRDVDALNPGLHCFDISSSYYSYAGDGTKAKGGSSYVWLNRVTGSGFGDDGVTTHHSDHIFISNSHFSDPCGRSHKRGFSNSNGFEIDDGSTNIWLANNSSTRCFGGVEIKAHETSSAASGVHISGHLSVNDNRAFNFRHIGHHQPGDDESQSAYMISAQKLVAIHPVRTELYKNSSPRALVVSGYKNVVVNRFLFAGDPQYDYRHQTAASIQFRARNVALANGRFQGFRRAAIDLTIASGNKNVQNVLVQSVHSHNSAPAIIDSGDSETEVRLNMILRTET</sequence>
<proteinExistence type="predicted"/>
<dbReference type="Pfam" id="PF12708">
    <property type="entry name" value="Pect-lyase_RHGA_epim"/>
    <property type="match status" value="1"/>
</dbReference>
<dbReference type="InterPro" id="IPR024535">
    <property type="entry name" value="RHGA/B-epi-like_pectate_lyase"/>
</dbReference>
<name>A0ABW3L7R7_9BACL</name>
<dbReference type="SUPFAM" id="SSF51126">
    <property type="entry name" value="Pectin lyase-like"/>
    <property type="match status" value="1"/>
</dbReference>
<protein>
    <submittedName>
        <fullName evidence="2">Glycosyl hydrolase family 28-related protein</fullName>
    </submittedName>
</protein>
<comment type="caution">
    <text evidence="2">The sequence shown here is derived from an EMBL/GenBank/DDBJ whole genome shotgun (WGS) entry which is preliminary data.</text>
</comment>
<dbReference type="Proteomes" id="UP001597109">
    <property type="component" value="Unassembled WGS sequence"/>
</dbReference>
<dbReference type="SMART" id="SM00710">
    <property type="entry name" value="PbH1"/>
    <property type="match status" value="5"/>
</dbReference>
<organism evidence="2 3">
    <name type="scientific">Metaplanococcus flavidus</name>
    <dbReference type="NCBI Taxonomy" id="569883"/>
    <lineage>
        <taxon>Bacteria</taxon>
        <taxon>Bacillati</taxon>
        <taxon>Bacillota</taxon>
        <taxon>Bacilli</taxon>
        <taxon>Bacillales</taxon>
        <taxon>Caryophanaceae</taxon>
        <taxon>Metaplanococcus</taxon>
    </lineage>
</organism>
<evidence type="ECO:0000313" key="3">
    <source>
        <dbReference type="Proteomes" id="UP001597109"/>
    </source>
</evidence>
<dbReference type="RefSeq" id="WP_144839086.1">
    <property type="nucleotide sequence ID" value="NZ_JBHTKI010000006.1"/>
</dbReference>
<dbReference type="EMBL" id="JBHTKI010000006">
    <property type="protein sequence ID" value="MFD1030525.1"/>
    <property type="molecule type" value="Genomic_DNA"/>
</dbReference>
<gene>
    <name evidence="2" type="ORF">ACFQ1X_03700</name>
</gene>
<feature type="domain" description="Rhamnogalacturonase A/B/Epimerase-like pectate lyase" evidence="1">
    <location>
        <begin position="107"/>
        <end position="339"/>
    </location>
</feature>
<keyword evidence="3" id="KW-1185">Reference proteome</keyword>
<evidence type="ECO:0000259" key="1">
    <source>
        <dbReference type="Pfam" id="PF12708"/>
    </source>
</evidence>
<keyword evidence="2" id="KW-0378">Hydrolase</keyword>
<dbReference type="InterPro" id="IPR011050">
    <property type="entry name" value="Pectin_lyase_fold/virulence"/>
</dbReference>
<dbReference type="InterPro" id="IPR012334">
    <property type="entry name" value="Pectin_lyas_fold"/>
</dbReference>